<reference evidence="1" key="1">
    <citation type="journal article" date="2015" name="Nature">
        <title>Complex archaea that bridge the gap between prokaryotes and eukaryotes.</title>
        <authorList>
            <person name="Spang A."/>
            <person name="Saw J.H."/>
            <person name="Jorgensen S.L."/>
            <person name="Zaremba-Niedzwiedzka K."/>
            <person name="Martijn J."/>
            <person name="Lind A.E."/>
            <person name="van Eijk R."/>
            <person name="Schleper C."/>
            <person name="Guy L."/>
            <person name="Ettema T.J."/>
        </authorList>
    </citation>
    <scope>NUCLEOTIDE SEQUENCE</scope>
</reference>
<protein>
    <submittedName>
        <fullName evidence="1">Uncharacterized protein</fullName>
    </submittedName>
</protein>
<name>A0A0F9B9X8_9ZZZZ</name>
<evidence type="ECO:0000313" key="1">
    <source>
        <dbReference type="EMBL" id="KKK87499.1"/>
    </source>
</evidence>
<proteinExistence type="predicted"/>
<sequence length="73" mass="8125">MVVTGGCLKNLTDEALHDCTIVEIDGTLTISIDAAEVTHDFYGLMANQVLVSDTFSKPLDKIREEREYIEKHA</sequence>
<accession>A0A0F9B9X8</accession>
<dbReference type="AlphaFoldDB" id="A0A0F9B9X8"/>
<organism evidence="1">
    <name type="scientific">marine sediment metagenome</name>
    <dbReference type="NCBI Taxonomy" id="412755"/>
    <lineage>
        <taxon>unclassified sequences</taxon>
        <taxon>metagenomes</taxon>
        <taxon>ecological metagenomes</taxon>
    </lineage>
</organism>
<gene>
    <name evidence="1" type="ORF">LCGC14_2752620</name>
</gene>
<comment type="caution">
    <text evidence="1">The sequence shown here is derived from an EMBL/GenBank/DDBJ whole genome shotgun (WGS) entry which is preliminary data.</text>
</comment>
<dbReference type="EMBL" id="LAZR01050374">
    <property type="protein sequence ID" value="KKK87499.1"/>
    <property type="molecule type" value="Genomic_DNA"/>
</dbReference>